<keyword evidence="8" id="KW-1185">Reference proteome</keyword>
<dbReference type="SUPFAM" id="SSF52047">
    <property type="entry name" value="RNI-like"/>
    <property type="match status" value="1"/>
</dbReference>
<comment type="caution">
    <text evidence="7">The sequence shown here is derived from an EMBL/GenBank/DDBJ whole genome shotgun (WGS) entry which is preliminary data.</text>
</comment>
<dbReference type="AlphaFoldDB" id="A0AAD5DFJ9"/>
<keyword evidence="5" id="KW-0067">ATP-binding</keyword>
<evidence type="ECO:0000259" key="6">
    <source>
        <dbReference type="PROSITE" id="PS50181"/>
    </source>
</evidence>
<accession>A0AAD5DFJ9</accession>
<reference evidence="7" key="1">
    <citation type="submission" date="2020-11" db="EMBL/GenBank/DDBJ databases">
        <title>Chlorella ohadii genome sequencing and assembly.</title>
        <authorList>
            <person name="Murik O."/>
            <person name="Treves H."/>
            <person name="Kedem I."/>
            <person name="Shotland Y."/>
            <person name="Kaplan A."/>
        </authorList>
    </citation>
    <scope>NUCLEOTIDE SEQUENCE</scope>
    <source>
        <strain evidence="7">1</strain>
    </source>
</reference>
<dbReference type="GO" id="GO:0005524">
    <property type="term" value="F:ATP binding"/>
    <property type="evidence" value="ECO:0007669"/>
    <property type="project" value="UniProtKB-KW"/>
</dbReference>
<dbReference type="InterPro" id="IPR050647">
    <property type="entry name" value="Plant_LRR-RLKs"/>
</dbReference>
<gene>
    <name evidence="7" type="ORF">COHA_010356</name>
</gene>
<dbReference type="PANTHER" id="PTHR48056:SF81">
    <property type="entry name" value="RECEPTOR PROTEIN-TYROSINE KINASE CEPR1"/>
    <property type="match status" value="1"/>
</dbReference>
<keyword evidence="2" id="KW-0433">Leucine-rich repeat</keyword>
<sequence length="470" mass="50941">MAPAGLQLTQLPEPVLEAIFAKCDLQTRAGVLPLVCRAFRGLLAGPNAVLWPDLEFHADISIPSGVQRARSFLAWLAAHGSLMRTLHLDLWNNGHTPQPDEGVAQLGLQLDSSLATLRSCEFLRMRWGGRQLRVGDWVTHAAGMTCMALSAHEMVVTPALEACTGLGHLELSTVSDMGPRLLPSSLPPSITRLCIVPAPATVQPLANMNGLMPAELPNQLLALPLVYLDVSESLFLGSHLAVALPRLTRLTSLALDKCELADGIPPQLSLLTNLRILSFDGCMRHHHQDGSWSALSTLTRLVSLSLSNSELYQVPAAVLNLPLMRHLYLEHNELRELPGGQWWSRLHVLSLDWEPLLRSGHALLASAPHLRKLALGSHLIHMHAGDVVQPLAGAEAVLQALKEHPALREVLLVARPGIMSAGPTVVVLEVLLRMASLRPTLAVRPIEHDSFFVEEPPQEADEAAAGQAAQ</sequence>
<dbReference type="GO" id="GO:0005930">
    <property type="term" value="C:axoneme"/>
    <property type="evidence" value="ECO:0007669"/>
    <property type="project" value="UniProtKB-SubCell"/>
</dbReference>
<evidence type="ECO:0000256" key="1">
    <source>
        <dbReference type="ARBA" id="ARBA00004430"/>
    </source>
</evidence>
<organism evidence="7 8">
    <name type="scientific">Chlorella ohadii</name>
    <dbReference type="NCBI Taxonomy" id="2649997"/>
    <lineage>
        <taxon>Eukaryota</taxon>
        <taxon>Viridiplantae</taxon>
        <taxon>Chlorophyta</taxon>
        <taxon>core chlorophytes</taxon>
        <taxon>Trebouxiophyceae</taxon>
        <taxon>Chlorellales</taxon>
        <taxon>Chlorellaceae</taxon>
        <taxon>Chlorella clade</taxon>
        <taxon>Chlorella</taxon>
    </lineage>
</organism>
<evidence type="ECO:0000313" key="8">
    <source>
        <dbReference type="Proteomes" id="UP001205105"/>
    </source>
</evidence>
<evidence type="ECO:0000313" key="7">
    <source>
        <dbReference type="EMBL" id="KAI7835751.1"/>
    </source>
</evidence>
<dbReference type="PANTHER" id="PTHR48056">
    <property type="entry name" value="LRR RECEPTOR-LIKE SERINE/THREONINE-PROTEIN KINASE-RELATED"/>
    <property type="match status" value="1"/>
</dbReference>
<protein>
    <recommendedName>
        <fullName evidence="6">F-box domain-containing protein</fullName>
    </recommendedName>
</protein>
<dbReference type="EMBL" id="JADXDR010000230">
    <property type="protein sequence ID" value="KAI7835751.1"/>
    <property type="molecule type" value="Genomic_DNA"/>
</dbReference>
<evidence type="ECO:0000256" key="4">
    <source>
        <dbReference type="ARBA" id="ARBA00022741"/>
    </source>
</evidence>
<feature type="domain" description="F-box" evidence="6">
    <location>
        <begin position="5"/>
        <end position="54"/>
    </location>
</feature>
<dbReference type="Proteomes" id="UP001205105">
    <property type="component" value="Unassembled WGS sequence"/>
</dbReference>
<evidence type="ECO:0000256" key="5">
    <source>
        <dbReference type="ARBA" id="ARBA00022840"/>
    </source>
</evidence>
<evidence type="ECO:0000256" key="3">
    <source>
        <dbReference type="ARBA" id="ARBA00022737"/>
    </source>
</evidence>
<dbReference type="InterPro" id="IPR001810">
    <property type="entry name" value="F-box_dom"/>
</dbReference>
<keyword evidence="4" id="KW-0547">Nucleotide-binding</keyword>
<dbReference type="PROSITE" id="PS50181">
    <property type="entry name" value="FBOX"/>
    <property type="match status" value="1"/>
</dbReference>
<dbReference type="InterPro" id="IPR032675">
    <property type="entry name" value="LRR_dom_sf"/>
</dbReference>
<proteinExistence type="predicted"/>
<keyword evidence="3" id="KW-0677">Repeat</keyword>
<name>A0AAD5DFJ9_9CHLO</name>
<comment type="subcellular location">
    <subcellularLocation>
        <location evidence="1">Cytoplasm</location>
        <location evidence="1">Cytoskeleton</location>
        <location evidence="1">Cilium axoneme</location>
    </subcellularLocation>
</comment>
<dbReference type="Gene3D" id="3.80.10.10">
    <property type="entry name" value="Ribonuclease Inhibitor"/>
    <property type="match status" value="1"/>
</dbReference>
<evidence type="ECO:0000256" key="2">
    <source>
        <dbReference type="ARBA" id="ARBA00022614"/>
    </source>
</evidence>